<gene>
    <name evidence="2" type="ORF">Pcinc_003119</name>
</gene>
<evidence type="ECO:0000256" key="1">
    <source>
        <dbReference type="SAM" id="Phobius"/>
    </source>
</evidence>
<organism evidence="2 3">
    <name type="scientific">Petrolisthes cinctipes</name>
    <name type="common">Flat porcelain crab</name>
    <dbReference type="NCBI Taxonomy" id="88211"/>
    <lineage>
        <taxon>Eukaryota</taxon>
        <taxon>Metazoa</taxon>
        <taxon>Ecdysozoa</taxon>
        <taxon>Arthropoda</taxon>
        <taxon>Crustacea</taxon>
        <taxon>Multicrustacea</taxon>
        <taxon>Malacostraca</taxon>
        <taxon>Eumalacostraca</taxon>
        <taxon>Eucarida</taxon>
        <taxon>Decapoda</taxon>
        <taxon>Pleocyemata</taxon>
        <taxon>Anomura</taxon>
        <taxon>Galatheoidea</taxon>
        <taxon>Porcellanidae</taxon>
        <taxon>Petrolisthes</taxon>
    </lineage>
</organism>
<dbReference type="Proteomes" id="UP001286313">
    <property type="component" value="Unassembled WGS sequence"/>
</dbReference>
<accession>A0AAE1GJJ5</accession>
<keyword evidence="1" id="KW-0472">Membrane</keyword>
<name>A0AAE1GJJ5_PETCI</name>
<sequence length="125" mass="13853">MTQIPGGKWEARGEARITGNNYGNTVDGVYCLTFRLRTEGRRVKMGLISVPVLVAVGAVAVAIAFKLFKHLTSKSPSWNPFRNDSRTEIKPKVNDQKKRDVVLKQGFSQEKIPENLDAIVIGIAK</sequence>
<keyword evidence="1" id="KW-0812">Transmembrane</keyword>
<evidence type="ECO:0000313" key="2">
    <source>
        <dbReference type="EMBL" id="KAK3893041.1"/>
    </source>
</evidence>
<comment type="caution">
    <text evidence="2">The sequence shown here is derived from an EMBL/GenBank/DDBJ whole genome shotgun (WGS) entry which is preliminary data.</text>
</comment>
<keyword evidence="1" id="KW-1133">Transmembrane helix</keyword>
<keyword evidence="3" id="KW-1185">Reference proteome</keyword>
<reference evidence="2" key="1">
    <citation type="submission" date="2023-10" db="EMBL/GenBank/DDBJ databases">
        <title>Genome assemblies of two species of porcelain crab, Petrolisthes cinctipes and Petrolisthes manimaculis (Anomura: Porcellanidae).</title>
        <authorList>
            <person name="Angst P."/>
        </authorList>
    </citation>
    <scope>NUCLEOTIDE SEQUENCE</scope>
    <source>
        <strain evidence="2">PB745_01</strain>
        <tissue evidence="2">Gill</tissue>
    </source>
</reference>
<protein>
    <submittedName>
        <fullName evidence="2">Uncharacterized protein</fullName>
    </submittedName>
</protein>
<proteinExistence type="predicted"/>
<feature type="transmembrane region" description="Helical" evidence="1">
    <location>
        <begin position="45"/>
        <end position="68"/>
    </location>
</feature>
<dbReference type="AlphaFoldDB" id="A0AAE1GJJ5"/>
<dbReference type="EMBL" id="JAWQEG010000234">
    <property type="protein sequence ID" value="KAK3893041.1"/>
    <property type="molecule type" value="Genomic_DNA"/>
</dbReference>
<evidence type="ECO:0000313" key="3">
    <source>
        <dbReference type="Proteomes" id="UP001286313"/>
    </source>
</evidence>